<protein>
    <submittedName>
        <fullName evidence="1">15415_t:CDS:1</fullName>
    </submittedName>
</protein>
<feature type="non-terminal residue" evidence="1">
    <location>
        <position position="1"/>
    </location>
</feature>
<keyword evidence="2" id="KW-1185">Reference proteome</keyword>
<reference evidence="1" key="1">
    <citation type="submission" date="2021-06" db="EMBL/GenBank/DDBJ databases">
        <authorList>
            <person name="Kallberg Y."/>
            <person name="Tangrot J."/>
            <person name="Rosling A."/>
        </authorList>
    </citation>
    <scope>NUCLEOTIDE SEQUENCE</scope>
    <source>
        <strain evidence="1">MA461A</strain>
    </source>
</reference>
<dbReference type="Proteomes" id="UP000789920">
    <property type="component" value="Unassembled WGS sequence"/>
</dbReference>
<name>A0ACA9PYI9_9GLOM</name>
<accession>A0ACA9PYI9</accession>
<gene>
    <name evidence="1" type="ORF">RPERSI_LOCUS11720</name>
</gene>
<dbReference type="EMBL" id="CAJVQC010024399">
    <property type="protein sequence ID" value="CAG8726297.1"/>
    <property type="molecule type" value="Genomic_DNA"/>
</dbReference>
<proteinExistence type="predicted"/>
<sequence length="131" mass="14705">IERLSNKLDKFGRLGNKPSRCYHSATLVDHYMIVLFGRNDLFLPSPTMNEVYVLDTSDKFDYKWISEYKLGGPVPTTNSTLTTPNTNVGTNIALIASTAVLGFLFVLAIGLLIFFSYKRKRNILLIPGSEK</sequence>
<evidence type="ECO:0000313" key="2">
    <source>
        <dbReference type="Proteomes" id="UP000789920"/>
    </source>
</evidence>
<comment type="caution">
    <text evidence="1">The sequence shown here is derived from an EMBL/GenBank/DDBJ whole genome shotgun (WGS) entry which is preliminary data.</text>
</comment>
<evidence type="ECO:0000313" key="1">
    <source>
        <dbReference type="EMBL" id="CAG8726297.1"/>
    </source>
</evidence>
<organism evidence="1 2">
    <name type="scientific">Racocetra persica</name>
    <dbReference type="NCBI Taxonomy" id="160502"/>
    <lineage>
        <taxon>Eukaryota</taxon>
        <taxon>Fungi</taxon>
        <taxon>Fungi incertae sedis</taxon>
        <taxon>Mucoromycota</taxon>
        <taxon>Glomeromycotina</taxon>
        <taxon>Glomeromycetes</taxon>
        <taxon>Diversisporales</taxon>
        <taxon>Gigasporaceae</taxon>
        <taxon>Racocetra</taxon>
    </lineage>
</organism>